<name>A0A285SML6_9HYPH</name>
<keyword evidence="4" id="KW-1185">Reference proteome</keyword>
<sequence length="70" mass="7969">MDRETLARIERLEEQLAFQTRTVEDLNEVVTRQADQIDALNRRLAALVEHVEELEDAAVGSAPVTKPPHY</sequence>
<dbReference type="PANTHER" id="PTHR36508">
    <property type="entry name" value="PROTEIN SLYX"/>
    <property type="match status" value="1"/>
</dbReference>
<evidence type="ECO:0000256" key="1">
    <source>
        <dbReference type="HAMAP-Rule" id="MF_00715"/>
    </source>
</evidence>
<dbReference type="EMBL" id="OBML01000006">
    <property type="protein sequence ID" value="SOC09323.1"/>
    <property type="molecule type" value="Genomic_DNA"/>
</dbReference>
<organism evidence="3 4">
    <name type="scientific">Stappia indica</name>
    <dbReference type="NCBI Taxonomy" id="538381"/>
    <lineage>
        <taxon>Bacteria</taxon>
        <taxon>Pseudomonadati</taxon>
        <taxon>Pseudomonadota</taxon>
        <taxon>Alphaproteobacteria</taxon>
        <taxon>Hyphomicrobiales</taxon>
        <taxon>Stappiaceae</taxon>
        <taxon>Stappia</taxon>
    </lineage>
</organism>
<dbReference type="HAMAP" id="MF_00715">
    <property type="entry name" value="SlyX"/>
    <property type="match status" value="1"/>
</dbReference>
<dbReference type="Proteomes" id="UP000219331">
    <property type="component" value="Unassembled WGS sequence"/>
</dbReference>
<dbReference type="RefSeq" id="WP_067220546.1">
    <property type="nucleotide sequence ID" value="NZ_JAJGNR010000002.1"/>
</dbReference>
<keyword evidence="2" id="KW-0175">Coiled coil</keyword>
<accession>A0A285SML6</accession>
<evidence type="ECO:0000313" key="3">
    <source>
        <dbReference type="EMBL" id="SOC09323.1"/>
    </source>
</evidence>
<comment type="similarity">
    <text evidence="1">Belongs to the SlyX family.</text>
</comment>
<gene>
    <name evidence="1" type="primary">slyX</name>
    <name evidence="3" type="ORF">SAMN05421512_10614</name>
</gene>
<dbReference type="AlphaFoldDB" id="A0A285SML6"/>
<dbReference type="OrthoDB" id="5422806at2"/>
<protein>
    <recommendedName>
        <fullName evidence="1">Protein SlyX homolog</fullName>
    </recommendedName>
</protein>
<dbReference type="InterPro" id="IPR007236">
    <property type="entry name" value="SlyX"/>
</dbReference>
<feature type="coiled-coil region" evidence="2">
    <location>
        <begin position="9"/>
        <end position="57"/>
    </location>
</feature>
<reference evidence="3 4" key="1">
    <citation type="submission" date="2017-08" db="EMBL/GenBank/DDBJ databases">
        <authorList>
            <person name="de Groot N.N."/>
        </authorList>
    </citation>
    <scope>NUCLEOTIDE SEQUENCE [LARGE SCALE GENOMIC DNA]</scope>
    <source>
        <strain evidence="3 4">USBA 352</strain>
    </source>
</reference>
<dbReference type="PANTHER" id="PTHR36508:SF1">
    <property type="entry name" value="PROTEIN SLYX"/>
    <property type="match status" value="1"/>
</dbReference>
<dbReference type="Pfam" id="PF04102">
    <property type="entry name" value="SlyX"/>
    <property type="match status" value="1"/>
</dbReference>
<evidence type="ECO:0000313" key="4">
    <source>
        <dbReference type="Proteomes" id="UP000219331"/>
    </source>
</evidence>
<dbReference type="STRING" id="538381.GCA_001696535_02543"/>
<evidence type="ECO:0000256" key="2">
    <source>
        <dbReference type="SAM" id="Coils"/>
    </source>
</evidence>
<proteinExistence type="inferred from homology"/>